<feature type="transmembrane region" description="Helical" evidence="1">
    <location>
        <begin position="42"/>
        <end position="65"/>
    </location>
</feature>
<evidence type="ECO:0000313" key="3">
    <source>
        <dbReference type="Proteomes" id="UP000284842"/>
    </source>
</evidence>
<comment type="caution">
    <text evidence="2">The sequence shown here is derived from an EMBL/GenBank/DDBJ whole genome shotgun (WGS) entry which is preliminary data.</text>
</comment>
<reference evidence="2 3" key="1">
    <citation type="journal article" date="2018" name="Evol. Lett.">
        <title>Horizontal gene cluster transfer increased hallucinogenic mushroom diversity.</title>
        <authorList>
            <person name="Reynolds H.T."/>
            <person name="Vijayakumar V."/>
            <person name="Gluck-Thaler E."/>
            <person name="Korotkin H.B."/>
            <person name="Matheny P.B."/>
            <person name="Slot J.C."/>
        </authorList>
    </citation>
    <scope>NUCLEOTIDE SEQUENCE [LARGE SCALE GENOMIC DNA]</scope>
    <source>
        <strain evidence="2 3">2629</strain>
    </source>
</reference>
<evidence type="ECO:0000313" key="2">
    <source>
        <dbReference type="EMBL" id="PPR05254.1"/>
    </source>
</evidence>
<feature type="transmembrane region" description="Helical" evidence="1">
    <location>
        <begin position="77"/>
        <end position="96"/>
    </location>
</feature>
<keyword evidence="1" id="KW-0812">Transmembrane</keyword>
<gene>
    <name evidence="2" type="ORF">CVT24_008280</name>
</gene>
<accession>A0A409YQG7</accession>
<dbReference type="OrthoDB" id="2793550at2759"/>
<protein>
    <submittedName>
        <fullName evidence="2">Uncharacterized protein</fullName>
    </submittedName>
</protein>
<keyword evidence="3" id="KW-1185">Reference proteome</keyword>
<name>A0A409YQG7_9AGAR</name>
<keyword evidence="1" id="KW-0472">Membrane</keyword>
<feature type="transmembrane region" description="Helical" evidence="1">
    <location>
        <begin position="12"/>
        <end position="30"/>
    </location>
</feature>
<sequence>MISSIGKTKLAGQAAFLVSTIIVLALSTQVNKFTDFFYVADLFPLAFSIITLVVVVYLFGMDLALSNAFISRAQSQIAIYGILSIFCLQRFLYFPLAKYPIPMRRHPTRHVNPLPPPPHLSLLTPPPPLLPSTEFTDERSWCKHLQALKSFVWIEFVISFLIFAITLRYAITQHTRGYKHIFSVSLVRYRPELSHAHPGHASAASFGFNGRGSEFLQFEKITEGDVNMGKY</sequence>
<organism evidence="2 3">
    <name type="scientific">Panaeolus cyanescens</name>
    <dbReference type="NCBI Taxonomy" id="181874"/>
    <lineage>
        <taxon>Eukaryota</taxon>
        <taxon>Fungi</taxon>
        <taxon>Dikarya</taxon>
        <taxon>Basidiomycota</taxon>
        <taxon>Agaricomycotina</taxon>
        <taxon>Agaricomycetes</taxon>
        <taxon>Agaricomycetidae</taxon>
        <taxon>Agaricales</taxon>
        <taxon>Agaricineae</taxon>
        <taxon>Galeropsidaceae</taxon>
        <taxon>Panaeolus</taxon>
    </lineage>
</organism>
<keyword evidence="1" id="KW-1133">Transmembrane helix</keyword>
<dbReference type="AlphaFoldDB" id="A0A409YQG7"/>
<dbReference type="EMBL" id="NHTK01000829">
    <property type="protein sequence ID" value="PPR05254.1"/>
    <property type="molecule type" value="Genomic_DNA"/>
</dbReference>
<dbReference type="Proteomes" id="UP000284842">
    <property type="component" value="Unassembled WGS sequence"/>
</dbReference>
<feature type="transmembrane region" description="Helical" evidence="1">
    <location>
        <begin position="151"/>
        <end position="171"/>
    </location>
</feature>
<proteinExistence type="predicted"/>
<evidence type="ECO:0000256" key="1">
    <source>
        <dbReference type="SAM" id="Phobius"/>
    </source>
</evidence>
<dbReference type="InParanoid" id="A0A409YQG7"/>